<proteinExistence type="predicted"/>
<dbReference type="HOGENOM" id="CLU_1127367_0_0_9"/>
<name>C9L7L2_BLAHA</name>
<evidence type="ECO:0000313" key="1">
    <source>
        <dbReference type="EMBL" id="EEX21757.1"/>
    </source>
</evidence>
<dbReference type="eggNOG" id="ENOG502ZGZN">
    <property type="taxonomic scope" value="Bacteria"/>
</dbReference>
<dbReference type="STRING" id="537007.BLAHAN_05382"/>
<sequence>MNEFKKGDIIKGINKRYLHTNKDMKKAIVTDILSGNMMKIKILDHENKNTIGHFFTVDNTDQFFELISNKEIHITLDDTTTIAILKENGKVVKRSEAKLHPDDTFDFETGVNVVMDRLFNRENKSTDTSAPVADKHLHLKINGKDLGVLGSPVNKTDVFGEQLHVGDTVQYLEKGTTSGDLISVGNAVVISNEELVLFNGDKENIKRRNLPFMLSESYTKRKLGHRYPYTDIRVGYLAWEVNIWID</sequence>
<dbReference type="RefSeq" id="WP_003020416.1">
    <property type="nucleotide sequence ID" value="NZ_CP022413.2"/>
</dbReference>
<reference evidence="1" key="1">
    <citation type="submission" date="2009-09" db="EMBL/GenBank/DDBJ databases">
        <authorList>
            <person name="Weinstock G."/>
            <person name="Sodergren E."/>
            <person name="Clifton S."/>
            <person name="Fulton L."/>
            <person name="Fulton B."/>
            <person name="Courtney L."/>
            <person name="Fronick C."/>
            <person name="Harrison M."/>
            <person name="Strong C."/>
            <person name="Farmer C."/>
            <person name="Delahaunty K."/>
            <person name="Markovic C."/>
            <person name="Hall O."/>
            <person name="Minx P."/>
            <person name="Tomlinson C."/>
            <person name="Mitreva M."/>
            <person name="Nelson J."/>
            <person name="Hou S."/>
            <person name="Wollam A."/>
            <person name="Pepin K.H."/>
            <person name="Johnson M."/>
            <person name="Bhonagiri V."/>
            <person name="Nash W.E."/>
            <person name="Warren W."/>
            <person name="Chinwalla A."/>
            <person name="Mardis E.R."/>
            <person name="Wilson R.K."/>
        </authorList>
    </citation>
    <scope>NUCLEOTIDE SEQUENCE [LARGE SCALE GENOMIC DNA]</scope>
    <source>
        <strain evidence="1">DSM 20583</strain>
    </source>
</reference>
<dbReference type="AlphaFoldDB" id="C9L7L2"/>
<accession>C9L7L2</accession>
<comment type="caution">
    <text evidence="1">The sequence shown here is derived from an EMBL/GenBank/DDBJ whole genome shotgun (WGS) entry which is preliminary data.</text>
</comment>
<evidence type="ECO:0000313" key="2">
    <source>
        <dbReference type="Proteomes" id="UP000003755"/>
    </source>
</evidence>
<organism evidence="1 2">
    <name type="scientific">Blautia hansenii DSM 20583</name>
    <dbReference type="NCBI Taxonomy" id="537007"/>
    <lineage>
        <taxon>Bacteria</taxon>
        <taxon>Bacillati</taxon>
        <taxon>Bacillota</taxon>
        <taxon>Clostridia</taxon>
        <taxon>Lachnospirales</taxon>
        <taxon>Lachnospiraceae</taxon>
        <taxon>Blautia</taxon>
    </lineage>
</organism>
<dbReference type="KEGG" id="bhan:CGC63_09745"/>
<gene>
    <name evidence="1" type="ORF">BLAHAN_05382</name>
</gene>
<keyword evidence="2" id="KW-1185">Reference proteome</keyword>
<protein>
    <submittedName>
        <fullName evidence="1">Uncharacterized protein</fullName>
    </submittedName>
</protein>
<dbReference type="EMBL" id="ABYU02000016">
    <property type="protein sequence ID" value="EEX21757.1"/>
    <property type="molecule type" value="Genomic_DNA"/>
</dbReference>
<dbReference type="Proteomes" id="UP000003755">
    <property type="component" value="Unassembled WGS sequence"/>
</dbReference>